<dbReference type="InterPro" id="IPR003006">
    <property type="entry name" value="Ig/MHC_CS"/>
</dbReference>
<dbReference type="InterPro" id="IPR003597">
    <property type="entry name" value="Ig_C1-set"/>
</dbReference>
<dbReference type="PANTHER" id="PTHR23411">
    <property type="entry name" value="TAPASIN"/>
    <property type="match status" value="1"/>
</dbReference>
<feature type="domain" description="Ig-like" evidence="2">
    <location>
        <begin position="123"/>
        <end position="239"/>
    </location>
</feature>
<dbReference type="GeneTree" id="ENSGT00940000163348"/>
<reference evidence="3" key="4">
    <citation type="submission" date="2025-08" db="UniProtKB">
        <authorList>
            <consortium name="Ensembl"/>
        </authorList>
    </citation>
    <scope>IDENTIFICATION</scope>
</reference>
<dbReference type="Gene3D" id="2.60.40.10">
    <property type="entry name" value="Immunoglobulins"/>
    <property type="match status" value="2"/>
</dbReference>
<accession>A0A4W3IK41</accession>
<dbReference type="SMART" id="SM00409">
    <property type="entry name" value="IG"/>
    <property type="match status" value="2"/>
</dbReference>
<dbReference type="InterPro" id="IPR003599">
    <property type="entry name" value="Ig_sub"/>
</dbReference>
<sequence length="265" mass="30004">LQCLMPTNVLFEIFDLYKGALDLEIFHSPKKVLANTDVLLKCKATNYDKSDLDIKFVAVKWKVIYSSGVQKDLYTFNGGTHAISRPGAKIFDDEILEGNASLYLPNIQLEERGVYFCTVYITPEKEEVTGELLVIGKSVKTYLMCIIIENGTEKSIMCNINRYYPLKIDVKWIHNSGDGKQEVLKSVCRKSPVKNEDGTFNLSSRLTLRPDLTDSGKTYTCLVNHRTLVGGLSKDVLLTVKGTILISETYTNLQKVVCVRMRRWK</sequence>
<keyword evidence="4" id="KW-1185">Reference proteome</keyword>
<dbReference type="InterPro" id="IPR007110">
    <property type="entry name" value="Ig-like_dom"/>
</dbReference>
<protein>
    <recommendedName>
        <fullName evidence="2">Ig-like domain-containing protein</fullName>
    </recommendedName>
</protein>
<dbReference type="PROSITE" id="PS00290">
    <property type="entry name" value="IG_MHC"/>
    <property type="match status" value="1"/>
</dbReference>
<dbReference type="Pfam" id="PF07654">
    <property type="entry name" value="C1-set"/>
    <property type="match status" value="1"/>
</dbReference>
<keyword evidence="1" id="KW-0325">Glycoprotein</keyword>
<dbReference type="InterPro" id="IPR050380">
    <property type="entry name" value="Immune_Resp_Modulators"/>
</dbReference>
<dbReference type="STRING" id="7868.ENSCMIP00000030679"/>
<reference evidence="4" key="2">
    <citation type="journal article" date="2007" name="PLoS Biol.">
        <title>Survey sequencing and comparative analysis of the elephant shark (Callorhinchus milii) genome.</title>
        <authorList>
            <person name="Venkatesh B."/>
            <person name="Kirkness E.F."/>
            <person name="Loh Y.H."/>
            <person name="Halpern A.L."/>
            <person name="Lee A.P."/>
            <person name="Johnson J."/>
            <person name="Dandona N."/>
            <person name="Viswanathan L.D."/>
            <person name="Tay A."/>
            <person name="Venter J.C."/>
            <person name="Strausberg R.L."/>
            <person name="Brenner S."/>
        </authorList>
    </citation>
    <scope>NUCLEOTIDE SEQUENCE [LARGE SCALE GENOMIC DNA]</scope>
</reference>
<dbReference type="AlphaFoldDB" id="A0A4W3IK41"/>
<dbReference type="Ensembl" id="ENSCMIT00000031146.1">
    <property type="protein sequence ID" value="ENSCMIP00000030679.1"/>
    <property type="gene ID" value="ENSCMIG00000013201.1"/>
</dbReference>
<evidence type="ECO:0000256" key="1">
    <source>
        <dbReference type="ARBA" id="ARBA00023180"/>
    </source>
</evidence>
<dbReference type="SMART" id="SM00407">
    <property type="entry name" value="IGc1"/>
    <property type="match status" value="1"/>
</dbReference>
<evidence type="ECO:0000313" key="4">
    <source>
        <dbReference type="Proteomes" id="UP000314986"/>
    </source>
</evidence>
<organism evidence="3 4">
    <name type="scientific">Callorhinchus milii</name>
    <name type="common">Ghost shark</name>
    <dbReference type="NCBI Taxonomy" id="7868"/>
    <lineage>
        <taxon>Eukaryota</taxon>
        <taxon>Metazoa</taxon>
        <taxon>Chordata</taxon>
        <taxon>Craniata</taxon>
        <taxon>Vertebrata</taxon>
        <taxon>Chondrichthyes</taxon>
        <taxon>Holocephali</taxon>
        <taxon>Chimaeriformes</taxon>
        <taxon>Callorhinchidae</taxon>
        <taxon>Callorhinchus</taxon>
    </lineage>
</organism>
<proteinExistence type="predicted"/>
<name>A0A4W3IK41_CALMI</name>
<dbReference type="InterPro" id="IPR036179">
    <property type="entry name" value="Ig-like_dom_sf"/>
</dbReference>
<dbReference type="InParanoid" id="A0A4W3IK41"/>
<dbReference type="InterPro" id="IPR013783">
    <property type="entry name" value="Ig-like_fold"/>
</dbReference>
<reference evidence="4" key="3">
    <citation type="journal article" date="2014" name="Nature">
        <title>Elephant shark genome provides unique insights into gnathostome evolution.</title>
        <authorList>
            <consortium name="International Elephant Shark Genome Sequencing Consortium"/>
            <person name="Venkatesh B."/>
            <person name="Lee A.P."/>
            <person name="Ravi V."/>
            <person name="Maurya A.K."/>
            <person name="Lian M.M."/>
            <person name="Swann J.B."/>
            <person name="Ohta Y."/>
            <person name="Flajnik M.F."/>
            <person name="Sutoh Y."/>
            <person name="Kasahara M."/>
            <person name="Hoon S."/>
            <person name="Gangu V."/>
            <person name="Roy S.W."/>
            <person name="Irimia M."/>
            <person name="Korzh V."/>
            <person name="Kondrychyn I."/>
            <person name="Lim Z.W."/>
            <person name="Tay B.H."/>
            <person name="Tohari S."/>
            <person name="Kong K.W."/>
            <person name="Ho S."/>
            <person name="Lorente-Galdos B."/>
            <person name="Quilez J."/>
            <person name="Marques-Bonet T."/>
            <person name="Raney B.J."/>
            <person name="Ingham P.W."/>
            <person name="Tay A."/>
            <person name="Hillier L.W."/>
            <person name="Minx P."/>
            <person name="Boehm T."/>
            <person name="Wilson R.K."/>
            <person name="Brenner S."/>
            <person name="Warren W.C."/>
        </authorList>
    </citation>
    <scope>NUCLEOTIDE SEQUENCE [LARGE SCALE GENOMIC DNA]</scope>
</reference>
<evidence type="ECO:0000259" key="2">
    <source>
        <dbReference type="PROSITE" id="PS50835"/>
    </source>
</evidence>
<dbReference type="OMA" id="NITWKRW"/>
<reference evidence="4" key="1">
    <citation type="journal article" date="2006" name="Science">
        <title>Ancient noncoding elements conserved in the human genome.</title>
        <authorList>
            <person name="Venkatesh B."/>
            <person name="Kirkness E.F."/>
            <person name="Loh Y.H."/>
            <person name="Halpern A.L."/>
            <person name="Lee A.P."/>
            <person name="Johnson J."/>
            <person name="Dandona N."/>
            <person name="Viswanathan L.D."/>
            <person name="Tay A."/>
            <person name="Venter J.C."/>
            <person name="Strausberg R.L."/>
            <person name="Brenner S."/>
        </authorList>
    </citation>
    <scope>NUCLEOTIDE SEQUENCE [LARGE SCALE GENOMIC DNA]</scope>
</reference>
<dbReference type="PROSITE" id="PS50835">
    <property type="entry name" value="IG_LIKE"/>
    <property type="match status" value="2"/>
</dbReference>
<reference evidence="3" key="5">
    <citation type="submission" date="2025-09" db="UniProtKB">
        <authorList>
            <consortium name="Ensembl"/>
        </authorList>
    </citation>
    <scope>IDENTIFICATION</scope>
</reference>
<dbReference type="Proteomes" id="UP000314986">
    <property type="component" value="Unassembled WGS sequence"/>
</dbReference>
<dbReference type="SUPFAM" id="SSF48726">
    <property type="entry name" value="Immunoglobulin"/>
    <property type="match status" value="2"/>
</dbReference>
<feature type="domain" description="Ig-like" evidence="2">
    <location>
        <begin position="6"/>
        <end position="119"/>
    </location>
</feature>
<evidence type="ECO:0000313" key="3">
    <source>
        <dbReference type="Ensembl" id="ENSCMIP00000030679.1"/>
    </source>
</evidence>